<evidence type="ECO:0000256" key="1">
    <source>
        <dbReference type="SAM" id="MobiDB-lite"/>
    </source>
</evidence>
<accession>A0A150T224</accession>
<dbReference type="InterPro" id="IPR024983">
    <property type="entry name" value="CHAT_dom"/>
</dbReference>
<dbReference type="Pfam" id="PF12770">
    <property type="entry name" value="CHAT"/>
    <property type="match status" value="1"/>
</dbReference>
<gene>
    <name evidence="3" type="ORF">BE18_04550</name>
</gene>
<feature type="domain" description="CHAT" evidence="2">
    <location>
        <begin position="35"/>
        <end position="279"/>
    </location>
</feature>
<feature type="compositionally biased region" description="Low complexity" evidence="1">
    <location>
        <begin position="496"/>
        <end position="538"/>
    </location>
</feature>
<feature type="compositionally biased region" description="Polar residues" evidence="1">
    <location>
        <begin position="568"/>
        <end position="598"/>
    </location>
</feature>
<dbReference type="AlphaFoldDB" id="A0A150T224"/>
<dbReference type="Proteomes" id="UP000075515">
    <property type="component" value="Unassembled WGS sequence"/>
</dbReference>
<evidence type="ECO:0000313" key="4">
    <source>
        <dbReference type="Proteomes" id="UP000075515"/>
    </source>
</evidence>
<reference evidence="3 4" key="1">
    <citation type="submission" date="2014-02" db="EMBL/GenBank/DDBJ databases">
        <title>The small core and large imbalanced accessory genome model reveals a collaborative survival strategy of Sorangium cellulosum strains in nature.</title>
        <authorList>
            <person name="Han K."/>
            <person name="Peng R."/>
            <person name="Blom J."/>
            <person name="Li Y.-Z."/>
        </authorList>
    </citation>
    <scope>NUCLEOTIDE SEQUENCE [LARGE SCALE GENOMIC DNA]</scope>
    <source>
        <strain evidence="3 4">So0149</strain>
    </source>
</reference>
<sequence>MGGQRAFQALFERADAGGMFAAASAGGYHELLLQIWSDDPKVLAWPWEALRDLQGRALSPACQLERRLNRAQDPPPVPAELPRDRVNILLVIARPYEADVQFRSIARPLVELIEKQGLPARVHVLRPPTLDRLREHLRERPNHYHLVHFDGHGSYGPGEAPTGPHAYGAPEGRLIFEDDQGKAAPVTAEVLSNLLQEHHVPAMVLNACQSAMLDEQAGDPFASVATALINAGTRSVVAMSYSLYVSGAEQFLPAFYRRLFETGTFVEAARAGRQQMFAARGRVCARGRFDLEDWLVPVVYQQDAEALSFAAAAQPPVSARERLPGEALDGQNPYGFIGRDGALLELERALRRPAPAIVIRSAEYVFNQLGGPVLGDAFLALRDVEEKIEALVRFYKKHRFLLVWDNFEVVAGSPGFPATMSEGDRQHLRSFLQRLRGAPTKVLITSRSEEAWLGTEQRRKAVCSKRRRITSSGSSRRNAGISRRPSTGISRRSILRRSTATSTMRRAPTTSSGSSRRSAGTFRRPSAGISRRSSPRRSTATNAVQRVPITSSGRSHRSAGTFRRPSAGVSSRWRSLRTMTTSTARQSPITSSGSSQVSRAAFRMPVDG</sequence>
<feature type="compositionally biased region" description="Polar residues" evidence="1">
    <location>
        <begin position="539"/>
        <end position="553"/>
    </location>
</feature>
<feature type="region of interest" description="Disordered" evidence="1">
    <location>
        <begin position="463"/>
        <end position="608"/>
    </location>
</feature>
<evidence type="ECO:0000259" key="2">
    <source>
        <dbReference type="Pfam" id="PF12770"/>
    </source>
</evidence>
<protein>
    <recommendedName>
        <fullName evidence="2">CHAT domain-containing protein</fullName>
    </recommendedName>
</protein>
<proteinExistence type="predicted"/>
<evidence type="ECO:0000313" key="3">
    <source>
        <dbReference type="EMBL" id="KYF98673.1"/>
    </source>
</evidence>
<dbReference type="EMBL" id="JEMC01001235">
    <property type="protein sequence ID" value="KYF98673.1"/>
    <property type="molecule type" value="Genomic_DNA"/>
</dbReference>
<comment type="caution">
    <text evidence="3">The sequence shown here is derived from an EMBL/GenBank/DDBJ whole genome shotgun (WGS) entry which is preliminary data.</text>
</comment>
<organism evidence="3 4">
    <name type="scientific">Sorangium cellulosum</name>
    <name type="common">Polyangium cellulosum</name>
    <dbReference type="NCBI Taxonomy" id="56"/>
    <lineage>
        <taxon>Bacteria</taxon>
        <taxon>Pseudomonadati</taxon>
        <taxon>Myxococcota</taxon>
        <taxon>Polyangia</taxon>
        <taxon>Polyangiales</taxon>
        <taxon>Polyangiaceae</taxon>
        <taxon>Sorangium</taxon>
    </lineage>
</organism>
<name>A0A150T224_SORCE</name>